<evidence type="ECO:0000256" key="1">
    <source>
        <dbReference type="SAM" id="MobiDB-lite"/>
    </source>
</evidence>
<organism evidence="2">
    <name type="scientific">marine sediment metagenome</name>
    <dbReference type="NCBI Taxonomy" id="412755"/>
    <lineage>
        <taxon>unclassified sequences</taxon>
        <taxon>metagenomes</taxon>
        <taxon>ecological metagenomes</taxon>
    </lineage>
</organism>
<dbReference type="InterPro" id="IPR036052">
    <property type="entry name" value="TrpB-like_PALP_sf"/>
</dbReference>
<dbReference type="SUPFAM" id="SSF53686">
    <property type="entry name" value="Tryptophan synthase beta subunit-like PLP-dependent enzymes"/>
    <property type="match status" value="1"/>
</dbReference>
<reference evidence="2" key="1">
    <citation type="journal article" date="2014" name="Front. Microbiol.">
        <title>High frequency of phylogenetically diverse reductive dehalogenase-homologous genes in deep subseafloor sedimentary metagenomes.</title>
        <authorList>
            <person name="Kawai M."/>
            <person name="Futagami T."/>
            <person name="Toyoda A."/>
            <person name="Takaki Y."/>
            <person name="Nishi S."/>
            <person name="Hori S."/>
            <person name="Arai W."/>
            <person name="Tsubouchi T."/>
            <person name="Morono Y."/>
            <person name="Uchiyama I."/>
            <person name="Ito T."/>
            <person name="Fujiyama A."/>
            <person name="Inagaki F."/>
            <person name="Takami H."/>
        </authorList>
    </citation>
    <scope>NUCLEOTIDE SEQUENCE</scope>
    <source>
        <strain evidence="2">Expedition CK06-06</strain>
    </source>
</reference>
<dbReference type="EMBL" id="BARS01019059">
    <property type="protein sequence ID" value="GAF87073.1"/>
    <property type="molecule type" value="Genomic_DNA"/>
</dbReference>
<feature type="region of interest" description="Disordered" evidence="1">
    <location>
        <begin position="1"/>
        <end position="46"/>
    </location>
</feature>
<dbReference type="Gene3D" id="3.40.50.1100">
    <property type="match status" value="1"/>
</dbReference>
<comment type="caution">
    <text evidence="2">The sequence shown here is derived from an EMBL/GenBank/DDBJ whole genome shotgun (WGS) entry which is preliminary data.</text>
</comment>
<sequence>MLTENLPRVSVAHLPTPLEEMPRLSEALGGPRLLVKRDDQTGLATG</sequence>
<evidence type="ECO:0000313" key="2">
    <source>
        <dbReference type="EMBL" id="GAF87073.1"/>
    </source>
</evidence>
<evidence type="ECO:0008006" key="3">
    <source>
        <dbReference type="Google" id="ProtNLM"/>
    </source>
</evidence>
<proteinExistence type="predicted"/>
<feature type="non-terminal residue" evidence="2">
    <location>
        <position position="46"/>
    </location>
</feature>
<gene>
    <name evidence="2" type="ORF">S01H1_30926</name>
</gene>
<accession>X0T0V3</accession>
<protein>
    <recommendedName>
        <fullName evidence="3">Tryptophan synthase beta chain-like PALP domain-containing protein</fullName>
    </recommendedName>
</protein>
<name>X0T0V3_9ZZZZ</name>
<dbReference type="AlphaFoldDB" id="X0T0V3"/>